<dbReference type="Gene3D" id="1.10.10.10">
    <property type="entry name" value="Winged helix-like DNA-binding domain superfamily/Winged helix DNA-binding domain"/>
    <property type="match status" value="1"/>
</dbReference>
<dbReference type="InterPro" id="IPR016032">
    <property type="entry name" value="Sig_transdc_resp-reg_C-effctor"/>
</dbReference>
<dbReference type="Proteomes" id="UP000580861">
    <property type="component" value="Unassembled WGS sequence"/>
</dbReference>
<evidence type="ECO:0000313" key="3">
    <source>
        <dbReference type="Proteomes" id="UP000580861"/>
    </source>
</evidence>
<dbReference type="GO" id="GO:0006355">
    <property type="term" value="P:regulation of DNA-templated transcription"/>
    <property type="evidence" value="ECO:0007669"/>
    <property type="project" value="InterPro"/>
</dbReference>
<gene>
    <name evidence="2" type="ORF">HDA45_001196</name>
</gene>
<dbReference type="RefSeq" id="WP_246480623.1">
    <property type="nucleotide sequence ID" value="NZ_JACHMX010000001.1"/>
</dbReference>
<protein>
    <submittedName>
        <fullName evidence="2">DNA-binding CsgD family transcriptional regulator</fullName>
    </submittedName>
</protein>
<dbReference type="SUPFAM" id="SSF46894">
    <property type="entry name" value="C-terminal effector domain of the bipartite response regulators"/>
    <property type="match status" value="1"/>
</dbReference>
<evidence type="ECO:0000313" key="2">
    <source>
        <dbReference type="EMBL" id="MBB5851109.1"/>
    </source>
</evidence>
<keyword evidence="3" id="KW-1185">Reference proteome</keyword>
<reference evidence="2 3" key="1">
    <citation type="submission" date="2020-08" db="EMBL/GenBank/DDBJ databases">
        <title>Sequencing the genomes of 1000 actinobacteria strains.</title>
        <authorList>
            <person name="Klenk H.-P."/>
        </authorList>
    </citation>
    <scope>NUCLEOTIDE SEQUENCE [LARGE SCALE GENOMIC DNA]</scope>
    <source>
        <strain evidence="2 3">DSM 45272</strain>
    </source>
</reference>
<dbReference type="InterPro" id="IPR000792">
    <property type="entry name" value="Tscrpt_reg_LuxR_C"/>
</dbReference>
<sequence length="875" mass="94862">MRTSWRPSRLKMADVDEVTEQILERVTGTGAPCVWVTGPAGAGRTTLLARLCERLSASGQGVSSVRFTQDGDLAPGGFPWPVPATGAADDLAVAGRAARSVAAPILGGGRHVLMLDDTQWMGRDSLAVLDALIRRLDGTSARVVCTTRTPVRDVAEGLAMVRRLRADGLVHPVRLLPLKADEITRPVVEELGAVPSASLRDRLHELSRGVPAALHQALDLLRAQGAIRIVDRRAYLVPGTVVPLRSVHLDRERLAVAKAAAVLHPLGEAMPSLISGVLAQDPAETLAALEVLRADGVLHRGRGWRFTVPVVAYALIAELGPFERRRFSAAAVTALWNGTAYTSDPYYLADRIAEAGKLIDPRRALAELLDNAAFLPDDQTTRGARWLRAAVELTEDRPQRARVTLLHTMWCHLNGDHEQSLAGTRRLLEEFPDRLSADAAQEAQSIAVCALHNSGNTAELARIATNPPEWSVASSAIALSLLDRWAEAAELLAENDSWRTESTVSAMLGELFGGLAELWTGRSARFGANLTERERWPLRTARRPRNDQITSYVTALLVLGERARAEKLLADEVFPETGLRDSERSMLAAMRGDSSRAVDFAHRSVADRSRRGYDTGSAAMHLSTVSVLLSQGRFTAARELLTAARATAPMLAHLLDIAEARVDTALGETDRAARRLHAATCGLAVGTDIAWADLAELALRKNDRAGAKKALDALEDLASAMPTGRVLLHRHLVRACLGHESDGECLWLARERAQPLELVIAAERLVRHGATDPKVLTEVYEVLGSMDALLYRARLRNLMRENGIETPGGPEETVAENEHLLALLAGEGLTNEQLATALQTSQKSVEGRLSLLFTRTGYRSRIELATALLNGRYAS</sequence>
<dbReference type="EMBL" id="JACHMX010000001">
    <property type="protein sequence ID" value="MBB5851109.1"/>
    <property type="molecule type" value="Genomic_DNA"/>
</dbReference>
<dbReference type="SMART" id="SM00421">
    <property type="entry name" value="HTH_LUXR"/>
    <property type="match status" value="1"/>
</dbReference>
<dbReference type="InterPro" id="IPR036388">
    <property type="entry name" value="WH-like_DNA-bd_sf"/>
</dbReference>
<name>A0A841AQN0_9PSEU</name>
<dbReference type="InterPro" id="IPR027417">
    <property type="entry name" value="P-loop_NTPase"/>
</dbReference>
<dbReference type="Gene3D" id="3.40.50.300">
    <property type="entry name" value="P-loop containing nucleotide triphosphate hydrolases"/>
    <property type="match status" value="1"/>
</dbReference>
<dbReference type="GO" id="GO:0003677">
    <property type="term" value="F:DNA binding"/>
    <property type="evidence" value="ECO:0007669"/>
    <property type="project" value="UniProtKB-KW"/>
</dbReference>
<dbReference type="SUPFAM" id="SSF52540">
    <property type="entry name" value="P-loop containing nucleoside triphosphate hydrolases"/>
    <property type="match status" value="1"/>
</dbReference>
<accession>A0A841AQN0</accession>
<organism evidence="2 3">
    <name type="scientific">Amycolatopsis umgeniensis</name>
    <dbReference type="NCBI Taxonomy" id="336628"/>
    <lineage>
        <taxon>Bacteria</taxon>
        <taxon>Bacillati</taxon>
        <taxon>Actinomycetota</taxon>
        <taxon>Actinomycetes</taxon>
        <taxon>Pseudonocardiales</taxon>
        <taxon>Pseudonocardiaceae</taxon>
        <taxon>Amycolatopsis</taxon>
    </lineage>
</organism>
<evidence type="ECO:0000259" key="1">
    <source>
        <dbReference type="SMART" id="SM00421"/>
    </source>
</evidence>
<keyword evidence="2" id="KW-0238">DNA-binding</keyword>
<feature type="domain" description="HTH luxR-type" evidence="1">
    <location>
        <begin position="811"/>
        <end position="868"/>
    </location>
</feature>
<proteinExistence type="predicted"/>
<dbReference type="AlphaFoldDB" id="A0A841AQN0"/>
<comment type="caution">
    <text evidence="2">The sequence shown here is derived from an EMBL/GenBank/DDBJ whole genome shotgun (WGS) entry which is preliminary data.</text>
</comment>